<dbReference type="Gene3D" id="3.30.2310.20">
    <property type="entry name" value="RelE-like"/>
    <property type="match status" value="1"/>
</dbReference>
<dbReference type="AlphaFoldDB" id="A0A1F6CH13"/>
<keyword evidence="2" id="KW-1277">Toxin-antitoxin system</keyword>
<evidence type="ECO:0000313" key="3">
    <source>
        <dbReference type="EMBL" id="OGG48270.1"/>
    </source>
</evidence>
<reference evidence="3 4" key="1">
    <citation type="journal article" date="2016" name="Nat. Commun.">
        <title>Thousands of microbial genomes shed light on interconnected biogeochemical processes in an aquifer system.</title>
        <authorList>
            <person name="Anantharaman K."/>
            <person name="Brown C.T."/>
            <person name="Hug L.A."/>
            <person name="Sharon I."/>
            <person name="Castelle C.J."/>
            <person name="Probst A.J."/>
            <person name="Thomas B.C."/>
            <person name="Singh A."/>
            <person name="Wilkins M.J."/>
            <person name="Karaoz U."/>
            <person name="Brodie E.L."/>
            <person name="Williams K.H."/>
            <person name="Hubbard S.S."/>
            <person name="Banfield J.F."/>
        </authorList>
    </citation>
    <scope>NUCLEOTIDE SEQUENCE [LARGE SCALE GENOMIC DNA]</scope>
    <source>
        <strain evidence="4">RIFCSPLOWO2_12_FULL_64_10</strain>
    </source>
</reference>
<dbReference type="NCBIfam" id="TIGR02385">
    <property type="entry name" value="RelE_StbE"/>
    <property type="match status" value="1"/>
</dbReference>
<dbReference type="Proteomes" id="UP000178606">
    <property type="component" value="Unassembled WGS sequence"/>
</dbReference>
<dbReference type="InterPro" id="IPR035093">
    <property type="entry name" value="RelE/ParE_toxin_dom_sf"/>
</dbReference>
<dbReference type="InterPro" id="IPR007712">
    <property type="entry name" value="RelE/ParE_toxin"/>
</dbReference>
<gene>
    <name evidence="3" type="ORF">A3F84_21920</name>
</gene>
<evidence type="ECO:0000256" key="2">
    <source>
        <dbReference type="ARBA" id="ARBA00022649"/>
    </source>
</evidence>
<dbReference type="InterPro" id="IPR051803">
    <property type="entry name" value="TA_system_RelE-like_toxin"/>
</dbReference>
<comment type="caution">
    <text evidence="3">The sequence shown here is derived from an EMBL/GenBank/DDBJ whole genome shotgun (WGS) entry which is preliminary data.</text>
</comment>
<evidence type="ECO:0000313" key="4">
    <source>
        <dbReference type="Proteomes" id="UP000178606"/>
    </source>
</evidence>
<protein>
    <recommendedName>
        <fullName evidence="5">Addiction module antitoxin</fullName>
    </recommendedName>
</protein>
<name>A0A1F6CH13_HANXR</name>
<dbReference type="Pfam" id="PF05016">
    <property type="entry name" value="ParE_toxin"/>
    <property type="match status" value="1"/>
</dbReference>
<dbReference type="PANTHER" id="PTHR33755">
    <property type="entry name" value="TOXIN PARE1-RELATED"/>
    <property type="match status" value="1"/>
</dbReference>
<organism evidence="3 4">
    <name type="scientific">Handelsmanbacteria sp. (strain RIFCSPLOWO2_12_FULL_64_10)</name>
    <dbReference type="NCBI Taxonomy" id="1817868"/>
    <lineage>
        <taxon>Bacteria</taxon>
        <taxon>Candidatus Handelsmaniibacteriota</taxon>
    </lineage>
</organism>
<proteinExistence type="inferred from homology"/>
<comment type="similarity">
    <text evidence="1">Belongs to the RelE toxin family.</text>
</comment>
<evidence type="ECO:0008006" key="5">
    <source>
        <dbReference type="Google" id="ProtNLM"/>
    </source>
</evidence>
<dbReference type="EMBL" id="MFKF01000252">
    <property type="protein sequence ID" value="OGG48270.1"/>
    <property type="molecule type" value="Genomic_DNA"/>
</dbReference>
<dbReference type="PANTHER" id="PTHR33755:SF7">
    <property type="entry name" value="TOXIN MODULE OF TOXIN-ANTITOXIN SYSTEM RELE_STBE FAMILY"/>
    <property type="match status" value="1"/>
</dbReference>
<sequence length="90" mass="10523">MERRLRWTRRALGRLDQIAAYIAKDNPARAQSFVRELRQKLEILKTHQIGTAGRVYGTKELILHPNYIAVYRVKGDEVQVLTVLHTAQRR</sequence>
<accession>A0A1F6CH13</accession>
<evidence type="ECO:0000256" key="1">
    <source>
        <dbReference type="ARBA" id="ARBA00006226"/>
    </source>
</evidence>